<feature type="compositionally biased region" description="Low complexity" evidence="1">
    <location>
        <begin position="511"/>
        <end position="525"/>
    </location>
</feature>
<dbReference type="NCBIfam" id="NF038128">
    <property type="entry name" value="choice_anch_J"/>
    <property type="match status" value="1"/>
</dbReference>
<dbReference type="AlphaFoldDB" id="A0A4R6YL82"/>
<evidence type="ECO:0000256" key="1">
    <source>
        <dbReference type="SAM" id="MobiDB-lite"/>
    </source>
</evidence>
<proteinExistence type="predicted"/>
<evidence type="ECO:0008006" key="4">
    <source>
        <dbReference type="Google" id="ProtNLM"/>
    </source>
</evidence>
<dbReference type="EMBL" id="SNZH01000023">
    <property type="protein sequence ID" value="TDR37867.1"/>
    <property type="molecule type" value="Genomic_DNA"/>
</dbReference>
<reference evidence="2 3" key="1">
    <citation type="submission" date="2019-03" db="EMBL/GenBank/DDBJ databases">
        <title>Genomic Encyclopedia of Type Strains, Phase IV (KMG-IV): sequencing the most valuable type-strain genomes for metagenomic binning, comparative biology and taxonomic classification.</title>
        <authorList>
            <person name="Goeker M."/>
        </authorList>
    </citation>
    <scope>NUCLEOTIDE SEQUENCE [LARGE SCALE GENOMIC DNA]</scope>
    <source>
        <strain evidence="2 3">DSM 21667</strain>
    </source>
</reference>
<comment type="caution">
    <text evidence="2">The sequence shown here is derived from an EMBL/GenBank/DDBJ whole genome shotgun (WGS) entry which is preliminary data.</text>
</comment>
<dbReference type="InterPro" id="IPR013783">
    <property type="entry name" value="Ig-like_fold"/>
</dbReference>
<dbReference type="Proteomes" id="UP000295293">
    <property type="component" value="Unassembled WGS sequence"/>
</dbReference>
<protein>
    <recommendedName>
        <fullName evidence="4">CARDB protein</fullName>
    </recommendedName>
</protein>
<feature type="compositionally biased region" description="Polar residues" evidence="1">
    <location>
        <begin position="249"/>
        <end position="264"/>
    </location>
</feature>
<keyword evidence="3" id="KW-1185">Reference proteome</keyword>
<gene>
    <name evidence="2" type="ORF">DFR29_12341</name>
</gene>
<evidence type="ECO:0000313" key="3">
    <source>
        <dbReference type="Proteomes" id="UP000295293"/>
    </source>
</evidence>
<evidence type="ECO:0000313" key="2">
    <source>
        <dbReference type="EMBL" id="TDR37867.1"/>
    </source>
</evidence>
<feature type="region of interest" description="Disordered" evidence="1">
    <location>
        <begin position="511"/>
        <end position="541"/>
    </location>
</feature>
<sequence>MAATLFLEDFQTRIDPDTQQPVLRCSGPGGPGTYPFPAGWLLRNVDNRTPAANVSYVNEAWEVREDFGGDGLDVNNCVAFSTSWYAPAGAANDWMWTPAIGPIPASGGALSWRAKNYDALYLDGYEVRVMAAPTVPTGGTGTIGNQITNSTVVFSTPGEAAVWTSHTVDLLPYANQTIYIGFRNNANDKFLLVVDDIKVISTTTDLAAVAATGFAVDYPRVPAGISVDANFKVVASNIGTTTFTTVAGSAQPALNGSPQGSPLTASGAPSLAPGATANIAFTPAFALGTAGTWSVSYAVTSDQNAADNDPANNLLQASLTTIGGNEWSRHEGAVTGTLGIGAGNGGELGTSYTLGQTASFEGIRFGLGTVTDPAPPDPPSSWPGQNVVANLRATDGTGKPAGLIATTEAIVSSYRGGVYDVKFVGGPQTLAPGTYFVSVVEPTGTGGAMPLQLSLNRYVDTANWVNWPTSPAGDWKNLSYFGPTFQRVPHVSLLSEVSLFKDDFELHGDAPVARNAAPAAGTASPSTRRQGERAALAAPRR</sequence>
<name>A0A4R6YL82_9GAMM</name>
<feature type="region of interest" description="Disordered" evidence="1">
    <location>
        <begin position="249"/>
        <end position="268"/>
    </location>
</feature>
<dbReference type="Gene3D" id="2.60.120.200">
    <property type="match status" value="1"/>
</dbReference>
<organism evidence="2 3">
    <name type="scientific">Tahibacter aquaticus</name>
    <dbReference type="NCBI Taxonomy" id="520092"/>
    <lineage>
        <taxon>Bacteria</taxon>
        <taxon>Pseudomonadati</taxon>
        <taxon>Pseudomonadota</taxon>
        <taxon>Gammaproteobacteria</taxon>
        <taxon>Lysobacterales</taxon>
        <taxon>Rhodanobacteraceae</taxon>
        <taxon>Tahibacter</taxon>
    </lineage>
</organism>
<dbReference type="Gene3D" id="2.60.40.10">
    <property type="entry name" value="Immunoglobulins"/>
    <property type="match status" value="1"/>
</dbReference>
<accession>A0A4R6YL82</accession>